<organism evidence="1 2">
    <name type="scientific">Vaccinium darrowii</name>
    <dbReference type="NCBI Taxonomy" id="229202"/>
    <lineage>
        <taxon>Eukaryota</taxon>
        <taxon>Viridiplantae</taxon>
        <taxon>Streptophyta</taxon>
        <taxon>Embryophyta</taxon>
        <taxon>Tracheophyta</taxon>
        <taxon>Spermatophyta</taxon>
        <taxon>Magnoliopsida</taxon>
        <taxon>eudicotyledons</taxon>
        <taxon>Gunneridae</taxon>
        <taxon>Pentapetalae</taxon>
        <taxon>asterids</taxon>
        <taxon>Ericales</taxon>
        <taxon>Ericaceae</taxon>
        <taxon>Vaccinioideae</taxon>
        <taxon>Vaccinieae</taxon>
        <taxon>Vaccinium</taxon>
    </lineage>
</organism>
<evidence type="ECO:0000313" key="1">
    <source>
        <dbReference type="EMBL" id="KAH7842021.1"/>
    </source>
</evidence>
<evidence type="ECO:0000313" key="2">
    <source>
        <dbReference type="Proteomes" id="UP000828048"/>
    </source>
</evidence>
<gene>
    <name evidence="1" type="ORF">Vadar_000576</name>
</gene>
<proteinExistence type="predicted"/>
<reference evidence="1 2" key="1">
    <citation type="journal article" date="2021" name="Hortic Res">
        <title>High-quality reference genome and annotation aids understanding of berry development for evergreen blueberry (Vaccinium darrowii).</title>
        <authorList>
            <person name="Yu J."/>
            <person name="Hulse-Kemp A.M."/>
            <person name="Babiker E."/>
            <person name="Staton M."/>
        </authorList>
    </citation>
    <scope>NUCLEOTIDE SEQUENCE [LARGE SCALE GENOMIC DNA]</scope>
    <source>
        <strain evidence="2">cv. NJ 8807/NJ 8810</strain>
        <tissue evidence="1">Young leaf</tissue>
    </source>
</reference>
<dbReference type="Proteomes" id="UP000828048">
    <property type="component" value="Chromosome 1"/>
</dbReference>
<comment type="caution">
    <text evidence="1">The sequence shown here is derived from an EMBL/GenBank/DDBJ whole genome shotgun (WGS) entry which is preliminary data.</text>
</comment>
<sequence>MNKREKGKDVAETSDAKKPRPTPFRIPGPAGELEEVLARRAAGEGYLQHPGYTELANVHKVKETQRFQLVIGLIKSCKHGEYGEDYAAELKDPTGVCWASIHFKACNEEMFPGILQVGSCLVLKDIVAFRLSKSSIFLNVTIRNVERVIEKSMLD</sequence>
<protein>
    <submittedName>
        <fullName evidence="1">Uncharacterized protein</fullName>
    </submittedName>
</protein>
<dbReference type="EMBL" id="CM037151">
    <property type="protein sequence ID" value="KAH7842021.1"/>
    <property type="molecule type" value="Genomic_DNA"/>
</dbReference>
<keyword evidence="2" id="KW-1185">Reference proteome</keyword>
<accession>A0ACB7XM37</accession>
<name>A0ACB7XM37_9ERIC</name>